<organism evidence="1 2">
    <name type="scientific">Pyrus ussuriensis x Pyrus communis</name>
    <dbReference type="NCBI Taxonomy" id="2448454"/>
    <lineage>
        <taxon>Eukaryota</taxon>
        <taxon>Viridiplantae</taxon>
        <taxon>Streptophyta</taxon>
        <taxon>Embryophyta</taxon>
        <taxon>Tracheophyta</taxon>
        <taxon>Spermatophyta</taxon>
        <taxon>Magnoliopsida</taxon>
        <taxon>eudicotyledons</taxon>
        <taxon>Gunneridae</taxon>
        <taxon>Pentapetalae</taxon>
        <taxon>rosids</taxon>
        <taxon>fabids</taxon>
        <taxon>Rosales</taxon>
        <taxon>Rosaceae</taxon>
        <taxon>Amygdaloideae</taxon>
        <taxon>Maleae</taxon>
        <taxon>Pyrus</taxon>
    </lineage>
</organism>
<reference evidence="1 2" key="3">
    <citation type="submission" date="2019-11" db="EMBL/GenBank/DDBJ databases">
        <title>A de novo genome assembly of a pear dwarfing rootstock.</title>
        <authorList>
            <person name="Wang F."/>
            <person name="Wang J."/>
            <person name="Li S."/>
            <person name="Zhang Y."/>
            <person name="Fang M."/>
            <person name="Ma L."/>
            <person name="Zhao Y."/>
            <person name="Jiang S."/>
        </authorList>
    </citation>
    <scope>NUCLEOTIDE SEQUENCE [LARGE SCALE GENOMIC DNA]</scope>
    <source>
        <strain evidence="1">S2</strain>
        <tissue evidence="1">Leaf</tissue>
    </source>
</reference>
<reference evidence="2" key="2">
    <citation type="submission" date="2019-10" db="EMBL/GenBank/DDBJ databases">
        <title>A de novo genome assembly of a pear dwarfing rootstock.</title>
        <authorList>
            <person name="Wang F."/>
            <person name="Wang J."/>
            <person name="Li S."/>
            <person name="Zhang Y."/>
            <person name="Fang M."/>
            <person name="Ma L."/>
            <person name="Zhao Y."/>
            <person name="Jiang S."/>
        </authorList>
    </citation>
    <scope>NUCLEOTIDE SEQUENCE [LARGE SCALE GENOMIC DNA]</scope>
</reference>
<protein>
    <submittedName>
        <fullName evidence="1">Uncharacterized protein</fullName>
    </submittedName>
</protein>
<keyword evidence="2" id="KW-1185">Reference proteome</keyword>
<dbReference type="EMBL" id="SMOL01000781">
    <property type="protein sequence ID" value="KAB2596742.1"/>
    <property type="molecule type" value="Genomic_DNA"/>
</dbReference>
<dbReference type="Proteomes" id="UP000327157">
    <property type="component" value="Chromosome 7"/>
</dbReference>
<accession>A0A5N5F677</accession>
<proteinExistence type="predicted"/>
<evidence type="ECO:0000313" key="1">
    <source>
        <dbReference type="EMBL" id="KAB2596742.1"/>
    </source>
</evidence>
<dbReference type="AlphaFoldDB" id="A0A5N5F677"/>
<reference evidence="1 2" key="1">
    <citation type="submission" date="2019-09" db="EMBL/GenBank/DDBJ databases">
        <authorList>
            <person name="Ou C."/>
        </authorList>
    </citation>
    <scope>NUCLEOTIDE SEQUENCE [LARGE SCALE GENOMIC DNA]</scope>
    <source>
        <strain evidence="1">S2</strain>
        <tissue evidence="1">Leaf</tissue>
    </source>
</reference>
<gene>
    <name evidence="1" type="ORF">D8674_032192</name>
</gene>
<comment type="caution">
    <text evidence="1">The sequence shown here is derived from an EMBL/GenBank/DDBJ whole genome shotgun (WGS) entry which is preliminary data.</text>
</comment>
<name>A0A5N5F677_9ROSA</name>
<evidence type="ECO:0000313" key="2">
    <source>
        <dbReference type="Proteomes" id="UP000327157"/>
    </source>
</evidence>
<sequence>MHIKCLFRFWQESSVPVWFEGGVVYFKKAMMFHKLSYQLQLHENLSGMDH</sequence>